<evidence type="ECO:0000313" key="7">
    <source>
        <dbReference type="Proteomes" id="UP000095552"/>
    </source>
</evidence>
<protein>
    <recommendedName>
        <fullName evidence="5">PpiC domain-containing protein</fullName>
    </recommendedName>
</protein>
<sequence length="453" mass="51448">MNVQRKMKTTRFIVKTALIILLLTPFTVLAQEGEVVDKIIAKVDDKIILKSELESAYIQFLTSPDAQNFQGDARCALLQNFVEGRVLLIMADIDSTFVEPARLDYEMQSRGQSIIQRFGSEEAILQNYGKTLDQILNELKPTIEDQVRMEMQESNILKDVVVTPKEVRKFFQRFPKDSLPLYPVEYEVGVIIKEPEVSEEEKEKVRKELIALRNKALNGESFEILATFNSEGPSGQNGGNLGFMARGALDPAYEAGALALKPGEISMPVESDFGIHIIQLVEKRGNEFQTRHILKTPKPNAQDILDADEFLKDLRKQILADSITFEEAAKLYSDDNSTKINGGFYTDQFGSIRISAGSLDPDLFFEIDKLKDGEISMPEKIQVGQDAQVSRIIFRKKRYAPHRANLKDDYEKLKAATTQMKKAQKRAEYLQEKMKEVYLDIDPEYDRCGIINK</sequence>
<dbReference type="InterPro" id="IPR000297">
    <property type="entry name" value="PPIase_PpiC"/>
</dbReference>
<dbReference type="SUPFAM" id="SSF54534">
    <property type="entry name" value="FKBP-like"/>
    <property type="match status" value="2"/>
</dbReference>
<name>A0A1E5T5T0_9BACT</name>
<dbReference type="STRING" id="1563681.BFP71_03515"/>
<evidence type="ECO:0000256" key="3">
    <source>
        <dbReference type="SAM" id="Coils"/>
    </source>
</evidence>
<evidence type="ECO:0000259" key="5">
    <source>
        <dbReference type="PROSITE" id="PS50198"/>
    </source>
</evidence>
<dbReference type="GO" id="GO:0003755">
    <property type="term" value="F:peptidyl-prolyl cis-trans isomerase activity"/>
    <property type="evidence" value="ECO:0007669"/>
    <property type="project" value="UniProtKB-KW"/>
</dbReference>
<evidence type="ECO:0000313" key="6">
    <source>
        <dbReference type="EMBL" id="OEK06742.1"/>
    </source>
</evidence>
<keyword evidence="3" id="KW-0175">Coiled coil</keyword>
<feature type="signal peptide" evidence="4">
    <location>
        <begin position="1"/>
        <end position="30"/>
    </location>
</feature>
<dbReference type="EMBL" id="MDGQ01000003">
    <property type="protein sequence ID" value="OEK06742.1"/>
    <property type="molecule type" value="Genomic_DNA"/>
</dbReference>
<dbReference type="PANTHER" id="PTHR47637">
    <property type="entry name" value="CHAPERONE SURA"/>
    <property type="match status" value="1"/>
</dbReference>
<keyword evidence="1 4" id="KW-0732">Signal</keyword>
<dbReference type="Pfam" id="PF00639">
    <property type="entry name" value="Rotamase"/>
    <property type="match status" value="2"/>
</dbReference>
<comment type="caution">
    <text evidence="6">The sequence shown here is derived from an EMBL/GenBank/DDBJ whole genome shotgun (WGS) entry which is preliminary data.</text>
</comment>
<organism evidence="6 7">
    <name type="scientific">Roseivirga misakiensis</name>
    <dbReference type="NCBI Taxonomy" id="1563681"/>
    <lineage>
        <taxon>Bacteria</taxon>
        <taxon>Pseudomonadati</taxon>
        <taxon>Bacteroidota</taxon>
        <taxon>Cytophagia</taxon>
        <taxon>Cytophagales</taxon>
        <taxon>Roseivirgaceae</taxon>
        <taxon>Roseivirga</taxon>
    </lineage>
</organism>
<dbReference type="Gene3D" id="3.10.50.40">
    <property type="match status" value="2"/>
</dbReference>
<dbReference type="InterPro" id="IPR046357">
    <property type="entry name" value="PPIase_dom_sf"/>
</dbReference>
<feature type="domain" description="PpiC" evidence="5">
    <location>
        <begin position="285"/>
        <end position="384"/>
    </location>
</feature>
<reference evidence="6 7" key="1">
    <citation type="submission" date="2016-08" db="EMBL/GenBank/DDBJ databases">
        <title>Draft genome of Fabibacter sp. strain SK-8.</title>
        <authorList>
            <person name="Wong S.-K."/>
            <person name="Hamasaki K."/>
            <person name="Yoshizawa S."/>
        </authorList>
    </citation>
    <scope>NUCLEOTIDE SEQUENCE [LARGE SCALE GENOMIC DNA]</scope>
    <source>
        <strain evidence="6 7">SK-8</strain>
    </source>
</reference>
<dbReference type="Proteomes" id="UP000095552">
    <property type="component" value="Unassembled WGS sequence"/>
</dbReference>
<dbReference type="AlphaFoldDB" id="A0A1E5T5T0"/>
<dbReference type="PANTHER" id="PTHR47637:SF1">
    <property type="entry name" value="CHAPERONE SURA"/>
    <property type="match status" value="1"/>
</dbReference>
<dbReference type="PROSITE" id="PS01096">
    <property type="entry name" value="PPIC_PPIASE_1"/>
    <property type="match status" value="1"/>
</dbReference>
<evidence type="ECO:0000256" key="4">
    <source>
        <dbReference type="SAM" id="SignalP"/>
    </source>
</evidence>
<evidence type="ECO:0000256" key="1">
    <source>
        <dbReference type="ARBA" id="ARBA00022729"/>
    </source>
</evidence>
<keyword evidence="2" id="KW-0697">Rotamase</keyword>
<accession>A0A1E5T5T0</accession>
<evidence type="ECO:0000256" key="2">
    <source>
        <dbReference type="PROSITE-ProRule" id="PRU00278"/>
    </source>
</evidence>
<feature type="coiled-coil region" evidence="3">
    <location>
        <begin position="403"/>
        <end position="440"/>
    </location>
</feature>
<keyword evidence="7" id="KW-1185">Reference proteome</keyword>
<gene>
    <name evidence="6" type="ORF">BFP71_03515</name>
</gene>
<dbReference type="InterPro" id="IPR050280">
    <property type="entry name" value="OMP_Chaperone_SurA"/>
</dbReference>
<dbReference type="PROSITE" id="PS50198">
    <property type="entry name" value="PPIC_PPIASE_2"/>
    <property type="match status" value="2"/>
</dbReference>
<dbReference type="InterPro" id="IPR023058">
    <property type="entry name" value="PPIase_PpiC_CS"/>
</dbReference>
<dbReference type="SUPFAM" id="SSF109998">
    <property type="entry name" value="Triger factor/SurA peptide-binding domain-like"/>
    <property type="match status" value="1"/>
</dbReference>
<dbReference type="InterPro" id="IPR027304">
    <property type="entry name" value="Trigger_fact/SurA_dom_sf"/>
</dbReference>
<proteinExistence type="predicted"/>
<feature type="domain" description="PpiC" evidence="5">
    <location>
        <begin position="183"/>
        <end position="282"/>
    </location>
</feature>
<keyword evidence="2" id="KW-0413">Isomerase</keyword>
<feature type="chain" id="PRO_5009185998" description="PpiC domain-containing protein" evidence="4">
    <location>
        <begin position="31"/>
        <end position="453"/>
    </location>
</feature>